<protein>
    <recommendedName>
        <fullName evidence="4">Fungal N-terminal domain-containing protein</fullName>
    </recommendedName>
</protein>
<evidence type="ECO:0000313" key="2">
    <source>
        <dbReference type="EMBL" id="KAF2175575.1"/>
    </source>
</evidence>
<evidence type="ECO:0008006" key="4">
    <source>
        <dbReference type="Google" id="ProtNLM"/>
    </source>
</evidence>
<dbReference type="EMBL" id="ML994729">
    <property type="protein sequence ID" value="KAF2175575.1"/>
    <property type="molecule type" value="Genomic_DNA"/>
</dbReference>
<accession>A0A6A6D904</accession>
<dbReference type="AlphaFoldDB" id="A0A6A6D904"/>
<evidence type="ECO:0000256" key="1">
    <source>
        <dbReference type="SAM" id="Coils"/>
    </source>
</evidence>
<dbReference type="Proteomes" id="UP000800200">
    <property type="component" value="Unassembled WGS sequence"/>
</dbReference>
<dbReference type="OrthoDB" id="195446at2759"/>
<reference evidence="2" key="1">
    <citation type="journal article" date="2020" name="Stud. Mycol.">
        <title>101 Dothideomycetes genomes: a test case for predicting lifestyles and emergence of pathogens.</title>
        <authorList>
            <person name="Haridas S."/>
            <person name="Albert R."/>
            <person name="Binder M."/>
            <person name="Bloem J."/>
            <person name="Labutti K."/>
            <person name="Salamov A."/>
            <person name="Andreopoulos B."/>
            <person name="Baker S."/>
            <person name="Barry K."/>
            <person name="Bills G."/>
            <person name="Bluhm B."/>
            <person name="Cannon C."/>
            <person name="Castanera R."/>
            <person name="Culley D."/>
            <person name="Daum C."/>
            <person name="Ezra D."/>
            <person name="Gonzalez J."/>
            <person name="Henrissat B."/>
            <person name="Kuo A."/>
            <person name="Liang C."/>
            <person name="Lipzen A."/>
            <person name="Lutzoni F."/>
            <person name="Magnuson J."/>
            <person name="Mondo S."/>
            <person name="Nolan M."/>
            <person name="Ohm R."/>
            <person name="Pangilinan J."/>
            <person name="Park H.-J."/>
            <person name="Ramirez L."/>
            <person name="Alfaro M."/>
            <person name="Sun H."/>
            <person name="Tritt A."/>
            <person name="Yoshinaga Y."/>
            <person name="Zwiers L.-H."/>
            <person name="Turgeon B."/>
            <person name="Goodwin S."/>
            <person name="Spatafora J."/>
            <person name="Crous P."/>
            <person name="Grigoriev I."/>
        </authorList>
    </citation>
    <scope>NUCLEOTIDE SEQUENCE</scope>
    <source>
        <strain evidence="2">CBS 207.26</strain>
    </source>
</reference>
<keyword evidence="1" id="KW-0175">Coiled coil</keyword>
<keyword evidence="3" id="KW-1185">Reference proteome</keyword>
<sequence length="301" mass="33490">MAEVLGAIASIITLTKAAAKLSRLISSLQRAPDELLALSNDVTDMELLFLRIQAVQVEQPQALAPLSSTIRNATESIRNLTELVDKYSGRVLTGTRRLKWAVEKRKVNNLKQELRERRSQLDTLLTVNNLSIASRTHLAVSEIHINGLEAEKTARERHTLLDMQLQQIIGKLDGSNFDDKIHQKRNNPRLGSSAQPADVVEFSAAPLNCTVSCKCPCHIRTRLNFLSTILVGYTGSVVRSYDCHKNSCSGRSTAFKANLTYRFPRWFMGKAITSASKSPNLVILLSPSLHGTYCSEPQHHF</sequence>
<feature type="coiled-coil region" evidence="1">
    <location>
        <begin position="70"/>
        <end position="127"/>
    </location>
</feature>
<evidence type="ECO:0000313" key="3">
    <source>
        <dbReference type="Proteomes" id="UP000800200"/>
    </source>
</evidence>
<organism evidence="2 3">
    <name type="scientific">Zopfia rhizophila CBS 207.26</name>
    <dbReference type="NCBI Taxonomy" id="1314779"/>
    <lineage>
        <taxon>Eukaryota</taxon>
        <taxon>Fungi</taxon>
        <taxon>Dikarya</taxon>
        <taxon>Ascomycota</taxon>
        <taxon>Pezizomycotina</taxon>
        <taxon>Dothideomycetes</taxon>
        <taxon>Dothideomycetes incertae sedis</taxon>
        <taxon>Zopfiaceae</taxon>
        <taxon>Zopfia</taxon>
    </lineage>
</organism>
<name>A0A6A6D904_9PEZI</name>
<gene>
    <name evidence="2" type="ORF">K469DRAFT_65239</name>
</gene>
<proteinExistence type="predicted"/>